<dbReference type="GeneID" id="110086758"/>
<dbReference type="PANTHER" id="PTHR37346:SF1">
    <property type="entry name" value="PROLINE-RICH PROTEIN 19"/>
    <property type="match status" value="1"/>
</dbReference>
<organism evidence="2 3">
    <name type="scientific">Pogona vitticeps</name>
    <name type="common">central bearded dragon</name>
    <dbReference type="NCBI Taxonomy" id="103695"/>
    <lineage>
        <taxon>Eukaryota</taxon>
        <taxon>Metazoa</taxon>
        <taxon>Chordata</taxon>
        <taxon>Craniata</taxon>
        <taxon>Vertebrata</taxon>
        <taxon>Euteleostomi</taxon>
        <taxon>Lepidosauria</taxon>
        <taxon>Squamata</taxon>
        <taxon>Bifurcata</taxon>
        <taxon>Unidentata</taxon>
        <taxon>Episquamata</taxon>
        <taxon>Toxicofera</taxon>
        <taxon>Iguania</taxon>
        <taxon>Acrodonta</taxon>
        <taxon>Agamidae</taxon>
        <taxon>Amphibolurinae</taxon>
        <taxon>Pogona</taxon>
    </lineage>
</organism>
<dbReference type="Pfam" id="PF15455">
    <property type="entry name" value="Pro-rich_19"/>
    <property type="match status" value="2"/>
</dbReference>
<evidence type="ECO:0000313" key="2">
    <source>
        <dbReference type="Proteomes" id="UP001652642"/>
    </source>
</evidence>
<evidence type="ECO:0000256" key="1">
    <source>
        <dbReference type="SAM" id="MobiDB-lite"/>
    </source>
</evidence>
<evidence type="ECO:0000313" key="3">
    <source>
        <dbReference type="RefSeq" id="XP_020663573.2"/>
    </source>
</evidence>
<name>A0A6J0UUF1_9SAUR</name>
<dbReference type="PANTHER" id="PTHR37346">
    <property type="entry name" value="PROLINE-RICH PROTEIN 19"/>
    <property type="match status" value="1"/>
</dbReference>
<dbReference type="OrthoDB" id="9451259at2759"/>
<reference evidence="3" key="1">
    <citation type="submission" date="2025-08" db="UniProtKB">
        <authorList>
            <consortium name="RefSeq"/>
        </authorList>
    </citation>
    <scope>IDENTIFICATION</scope>
</reference>
<gene>
    <name evidence="3" type="primary">PRR19</name>
</gene>
<accession>A0A6J0UUF1</accession>
<sequence>MNSCSMGEPEKHPLTRCDLQCSFHQGRGSPLEPQNTEEKSAKVKRRRTRRERNSTRFGRNATDRISEQRSACRGQQKMLPPFWSSQLSQCAKSMPFQAIKGTCVAKPVIITQNRLSQHFGMFNREVKSADIERLLSPRAEQLINEITPIQSDIGTEVVIVRENKSCKSCDVNHKFISNEEFACTGKNLNGTKEDFTPTVVDIVPISTEEHCNVVSVQDVNAGSQPSAASATVDFSQQTTETETFQSNAPVALNEKENVPPVPTTQVEPGKEKFLVKKLAQELQKLLDLKAIFPGRNLISETRQAVIRVLQEQKKTLPDVSTLAQLKKLATGCNRDAVHADFRSRDQEELQYKLKTSDCSRRSSDQVVSSKKRRGHDQTFFSSPFPSSLHTALRMASTSTAEERLAERESVEFFVEPEDLDQHSFYLTTVQPHPHLLSASSEHMTSTRTFFASDEHCSLSEALLRNAHPSERLERSELAKRVFSKEGNSKRHCIPFIAHDSLDSTNLSMNGNSSDPFPLTDLQQYSYNYELSPDQWNLREAETAAILNPSQELHSSLPLDMGLGPTERALSESQTSFDVLKSIWSPHIPSRGARRPASRVLSYSCLAQQPLSARELNSGQRQTEDFLQLFSVIPQQHSFCGQNPQQDICVPSRHQQDGNRFSVLANSRSCYHKVSGKQRRPSNGQQVWGLMEVPERMQGNREGGSFRSGNHDLERLLQLERAQQLQAFQQLPMSHFPPSEALEEDPDSSLCSFQGHLLGQASPEPWAFPRMKLY</sequence>
<proteinExistence type="predicted"/>
<dbReference type="InterPro" id="IPR029355">
    <property type="entry name" value="Pro-rich_19"/>
</dbReference>
<dbReference type="RefSeq" id="XP_020663573.2">
    <property type="nucleotide sequence ID" value="XM_020807914.2"/>
</dbReference>
<dbReference type="Proteomes" id="UP001652642">
    <property type="component" value="Chromosome 9"/>
</dbReference>
<keyword evidence="2" id="KW-1185">Reference proteome</keyword>
<protein>
    <submittedName>
        <fullName evidence="3">Proline-rich protein 19</fullName>
    </submittedName>
</protein>
<feature type="region of interest" description="Disordered" evidence="1">
    <location>
        <begin position="25"/>
        <end position="65"/>
    </location>
</feature>